<feature type="transmembrane region" description="Helical" evidence="1">
    <location>
        <begin position="29"/>
        <end position="48"/>
    </location>
</feature>
<evidence type="ECO:0000256" key="1">
    <source>
        <dbReference type="SAM" id="Phobius"/>
    </source>
</evidence>
<dbReference type="RefSeq" id="WP_247294673.1">
    <property type="nucleotide sequence ID" value="NZ_JAKNRW010000057.1"/>
</dbReference>
<protein>
    <submittedName>
        <fullName evidence="2">Uncharacterized protein</fullName>
    </submittedName>
</protein>
<comment type="caution">
    <text evidence="2">The sequence shown here is derived from an EMBL/GenBank/DDBJ whole genome shotgun (WGS) entry which is preliminary data.</text>
</comment>
<dbReference type="EMBL" id="JAKNRW010000057">
    <property type="protein sequence ID" value="MCK1794210.1"/>
    <property type="molecule type" value="Genomic_DNA"/>
</dbReference>
<evidence type="ECO:0000313" key="3">
    <source>
        <dbReference type="Proteomes" id="UP001299876"/>
    </source>
</evidence>
<name>A0ABT0F857_9PSED</name>
<organism evidence="2 3">
    <name type="scientific">Pseudomonas violetae</name>
    <dbReference type="NCBI Taxonomy" id="2915813"/>
    <lineage>
        <taxon>Bacteria</taxon>
        <taxon>Pseudomonadati</taxon>
        <taxon>Pseudomonadota</taxon>
        <taxon>Gammaproteobacteria</taxon>
        <taxon>Pseudomonadales</taxon>
        <taxon>Pseudomonadaceae</taxon>
        <taxon>Pseudomonas</taxon>
    </lineage>
</organism>
<dbReference type="Proteomes" id="UP001299876">
    <property type="component" value="Unassembled WGS sequence"/>
</dbReference>
<keyword evidence="1" id="KW-0472">Membrane</keyword>
<reference evidence="2 3" key="1">
    <citation type="submission" date="2022-02" db="EMBL/GenBank/DDBJ databases">
        <title>Comparative genomics of the first Antarctic Pseudomonas spp. capable of biotransforming 2,4,6-Trinitrotoluene.</title>
        <authorList>
            <person name="Cabrera M.A."/>
            <person name="Marquez S.L."/>
            <person name="Perez-Donoso J.M."/>
        </authorList>
    </citation>
    <scope>NUCLEOTIDE SEQUENCE [LARGE SCALE GENOMIC DNA]</scope>
    <source>
        <strain evidence="2 3">TNT19</strain>
    </source>
</reference>
<sequence>MAVSLTRRNLHQLMRQGDAGQQHRQIAPAPVYGVVLIVLAVGALFALLRQPSVKVCSAEV</sequence>
<proteinExistence type="predicted"/>
<evidence type="ECO:0000313" key="2">
    <source>
        <dbReference type="EMBL" id="MCK1794210.1"/>
    </source>
</evidence>
<keyword evidence="1" id="KW-0812">Transmembrane</keyword>
<accession>A0ABT0F857</accession>
<gene>
    <name evidence="2" type="ORF">L9059_29335</name>
</gene>
<keyword evidence="1" id="KW-1133">Transmembrane helix</keyword>
<keyword evidence="3" id="KW-1185">Reference proteome</keyword>